<dbReference type="InterPro" id="IPR016181">
    <property type="entry name" value="Acyl_CoA_acyltransferase"/>
</dbReference>
<evidence type="ECO:0000256" key="2">
    <source>
        <dbReference type="ARBA" id="ARBA00023315"/>
    </source>
</evidence>
<dbReference type="PROSITE" id="PS51186">
    <property type="entry name" value="GNAT"/>
    <property type="match status" value="1"/>
</dbReference>
<dbReference type="InterPro" id="IPR050680">
    <property type="entry name" value="YpeA/RimI_acetyltransf"/>
</dbReference>
<reference evidence="5" key="2">
    <citation type="submission" date="2020-08" db="EMBL/GenBank/DDBJ databases">
        <authorList>
            <person name="Chen M."/>
            <person name="Teng W."/>
            <person name="Zhao L."/>
            <person name="Hu C."/>
            <person name="Zhou Y."/>
            <person name="Han B."/>
            <person name="Song L."/>
            <person name="Shu W."/>
        </authorList>
    </citation>
    <scope>NUCLEOTIDE SEQUENCE</scope>
    <source>
        <strain evidence="5">FACHB-1375</strain>
    </source>
</reference>
<dbReference type="PANTHER" id="PTHR43420">
    <property type="entry name" value="ACETYLTRANSFERASE"/>
    <property type="match status" value="1"/>
</dbReference>
<dbReference type="SUPFAM" id="SSF55729">
    <property type="entry name" value="Acyl-CoA N-acyltransferases (Nat)"/>
    <property type="match status" value="1"/>
</dbReference>
<evidence type="ECO:0000256" key="3">
    <source>
        <dbReference type="SAM" id="MobiDB-lite"/>
    </source>
</evidence>
<keyword evidence="6" id="KW-1185">Reference proteome</keyword>
<accession>A0A926VEQ8</accession>
<sequence length="199" mass="22529">MLLLPDYQLYVGSSLDRSVLVKFMQQTYQELFPGGNISHLADTVDRYFSKDTPLWLVEFLDKGEDDPDRLPSNKNSFLPSPRDGGIEGGKEKRGYSHRVACLWMGNAIDQVSGDRHAHIFLLYVLPEHRRQGIATALIGLGEEWAKARGDRQIGLQVFLVNQPAVNLYSKLGFQTHSLWMVKPIKKMLRTPAFQPGDES</sequence>
<dbReference type="GO" id="GO:0016747">
    <property type="term" value="F:acyltransferase activity, transferring groups other than amino-acyl groups"/>
    <property type="evidence" value="ECO:0007669"/>
    <property type="project" value="InterPro"/>
</dbReference>
<dbReference type="EMBL" id="JACJPW010000016">
    <property type="protein sequence ID" value="MBD2181109.1"/>
    <property type="molecule type" value="Genomic_DNA"/>
</dbReference>
<evidence type="ECO:0000259" key="4">
    <source>
        <dbReference type="PROSITE" id="PS51186"/>
    </source>
</evidence>
<dbReference type="Proteomes" id="UP000641646">
    <property type="component" value="Unassembled WGS sequence"/>
</dbReference>
<dbReference type="Pfam" id="PF00583">
    <property type="entry name" value="Acetyltransf_1"/>
    <property type="match status" value="1"/>
</dbReference>
<evidence type="ECO:0000313" key="5">
    <source>
        <dbReference type="EMBL" id="MBD2181109.1"/>
    </source>
</evidence>
<name>A0A926VEQ8_9CYAN</name>
<organism evidence="5 6">
    <name type="scientific">Aerosakkonema funiforme FACHB-1375</name>
    <dbReference type="NCBI Taxonomy" id="2949571"/>
    <lineage>
        <taxon>Bacteria</taxon>
        <taxon>Bacillati</taxon>
        <taxon>Cyanobacteriota</taxon>
        <taxon>Cyanophyceae</taxon>
        <taxon>Oscillatoriophycideae</taxon>
        <taxon>Aerosakkonematales</taxon>
        <taxon>Aerosakkonemataceae</taxon>
        <taxon>Aerosakkonema</taxon>
    </lineage>
</organism>
<gene>
    <name evidence="5" type="ORF">H6G03_08345</name>
</gene>
<keyword evidence="2" id="KW-0012">Acyltransferase</keyword>
<keyword evidence="1" id="KW-0808">Transferase</keyword>
<dbReference type="AlphaFoldDB" id="A0A926VEQ8"/>
<dbReference type="Gene3D" id="3.40.630.30">
    <property type="match status" value="1"/>
</dbReference>
<evidence type="ECO:0000256" key="1">
    <source>
        <dbReference type="ARBA" id="ARBA00022679"/>
    </source>
</evidence>
<feature type="region of interest" description="Disordered" evidence="3">
    <location>
        <begin position="66"/>
        <end position="91"/>
    </location>
</feature>
<feature type="domain" description="N-acetyltransferase" evidence="4">
    <location>
        <begin position="57"/>
        <end position="189"/>
    </location>
</feature>
<dbReference type="InterPro" id="IPR000182">
    <property type="entry name" value="GNAT_dom"/>
</dbReference>
<reference evidence="5" key="1">
    <citation type="journal article" date="2015" name="ISME J.">
        <title>Draft Genome Sequence of Streptomyces incarnatus NRRL8089, which Produces the Nucleoside Antibiotic Sinefungin.</title>
        <authorList>
            <person name="Oshima K."/>
            <person name="Hattori M."/>
            <person name="Shimizu H."/>
            <person name="Fukuda K."/>
            <person name="Nemoto M."/>
            <person name="Inagaki K."/>
            <person name="Tamura T."/>
        </authorList>
    </citation>
    <scope>NUCLEOTIDE SEQUENCE</scope>
    <source>
        <strain evidence="5">FACHB-1375</strain>
    </source>
</reference>
<dbReference type="CDD" id="cd04301">
    <property type="entry name" value="NAT_SF"/>
    <property type="match status" value="1"/>
</dbReference>
<comment type="caution">
    <text evidence="5">The sequence shown here is derived from an EMBL/GenBank/DDBJ whole genome shotgun (WGS) entry which is preliminary data.</text>
</comment>
<proteinExistence type="predicted"/>
<dbReference type="RefSeq" id="WP_190463873.1">
    <property type="nucleotide sequence ID" value="NZ_JACJPW010000016.1"/>
</dbReference>
<protein>
    <submittedName>
        <fullName evidence="5">GNAT family N-acetyltransferase</fullName>
    </submittedName>
</protein>
<evidence type="ECO:0000313" key="6">
    <source>
        <dbReference type="Proteomes" id="UP000641646"/>
    </source>
</evidence>